<dbReference type="InterPro" id="IPR035969">
    <property type="entry name" value="Rab-GAP_TBC_sf"/>
</dbReference>
<keyword evidence="5" id="KW-1185">Reference proteome</keyword>
<evidence type="ECO:0000313" key="5">
    <source>
        <dbReference type="Proteomes" id="UP000398389"/>
    </source>
</evidence>
<dbReference type="PROSITE" id="PS50086">
    <property type="entry name" value="TBC_RABGAP"/>
    <property type="match status" value="1"/>
</dbReference>
<feature type="compositionally biased region" description="Acidic residues" evidence="2">
    <location>
        <begin position="344"/>
        <end position="359"/>
    </location>
</feature>
<gene>
    <name evidence="4" type="ORF">SAPINGB_P004332</name>
</gene>
<dbReference type="EMBL" id="CABVLU010000003">
    <property type="protein sequence ID" value="VVT54927.1"/>
    <property type="molecule type" value="Genomic_DNA"/>
</dbReference>
<dbReference type="Gene3D" id="1.10.472.80">
    <property type="entry name" value="Ypt/Rab-GAP domain of gyp1p, domain 3"/>
    <property type="match status" value="1"/>
</dbReference>
<sequence>MTHPFGEWVETGHQDVGPLFYNDGPLTPDKRVLKLRTLADAAATQDSACARMLAMSREGLVSDQFRKQLWPLLLDAPETPLRETPMADLPPHREEGQVLLDCNRSFVYFPPNLDDQSREIYQKQLYDLIVTVLRRNPVLAYYQGFHDVAQIFLLVFGPTDAIPIFEYVALYFLRDFMMPEMEASLLHMELVAAIIQAVDPDLAQIVPSDILNIAISSMLTIFSHDLHAYNDICILFDFVFAYRTMAIPPYIYAAILLLRKDKFFNSQDIDSSEVISVLNNVLKTFPETDSAIFEVTSYAETLFQNYPPQSLKLWEKLSQYSVLKTTAAPNTQEIVLEDNKDLDHDTDDDNDNGDGDGDGEIGNRRWTQNSFFPLVGNRETTSENQVNGGESPASAGGSQHSDATSMFDGTPRIPSVIDSFSAESLHDLPLPLAHPIYSLEEVEEIARQQVAEDLALKAERDRIAKERREKMRAKKSAAAAAGGAGSSSSSGSGAGGAGSMPWRKPHHRIPIWTETTTLVARLFANRPRTIINPRTVATMLVPRTVLSASLYGGVFSLLLAWYIHKHPQALPRSFDTLREYWRYIWSTLVARYF</sequence>
<dbReference type="AlphaFoldDB" id="A0A5E8BZB2"/>
<dbReference type="InterPro" id="IPR045913">
    <property type="entry name" value="TBC20/Gyp8-like"/>
</dbReference>
<feature type="region of interest" description="Disordered" evidence="2">
    <location>
        <begin position="467"/>
        <end position="502"/>
    </location>
</feature>
<dbReference type="PANTHER" id="PTHR20913">
    <property type="entry name" value="TBC1 DOMAIN FAMILY MEMBER 20/GTPASE"/>
    <property type="match status" value="1"/>
</dbReference>
<evidence type="ECO:0000256" key="1">
    <source>
        <dbReference type="ARBA" id="ARBA00022468"/>
    </source>
</evidence>
<dbReference type="GO" id="GO:0005096">
    <property type="term" value="F:GTPase activator activity"/>
    <property type="evidence" value="ECO:0007669"/>
    <property type="project" value="UniProtKB-KW"/>
</dbReference>
<evidence type="ECO:0000313" key="4">
    <source>
        <dbReference type="EMBL" id="VVT54927.1"/>
    </source>
</evidence>
<dbReference type="Pfam" id="PF00566">
    <property type="entry name" value="RabGAP-TBC"/>
    <property type="match status" value="1"/>
</dbReference>
<accession>A0A5E8BZB2</accession>
<keyword evidence="1" id="KW-0343">GTPase activation</keyword>
<dbReference type="PANTHER" id="PTHR20913:SF7">
    <property type="entry name" value="RE60063P"/>
    <property type="match status" value="1"/>
</dbReference>
<protein>
    <recommendedName>
        <fullName evidence="3">Rab-GAP TBC domain-containing protein</fullName>
    </recommendedName>
</protein>
<dbReference type="SUPFAM" id="SSF47923">
    <property type="entry name" value="Ypt/Rab-GAP domain of gyp1p"/>
    <property type="match status" value="1"/>
</dbReference>
<feature type="region of interest" description="Disordered" evidence="2">
    <location>
        <begin position="380"/>
        <end position="410"/>
    </location>
</feature>
<dbReference type="OrthoDB" id="206700at2759"/>
<dbReference type="RefSeq" id="XP_031854938.1">
    <property type="nucleotide sequence ID" value="XM_031999047.1"/>
</dbReference>
<dbReference type="SMART" id="SM00164">
    <property type="entry name" value="TBC"/>
    <property type="match status" value="1"/>
</dbReference>
<feature type="domain" description="Rab-GAP TBC" evidence="3">
    <location>
        <begin position="60"/>
        <end position="243"/>
    </location>
</feature>
<feature type="compositionally biased region" description="Low complexity" evidence="2">
    <location>
        <begin position="476"/>
        <end position="491"/>
    </location>
</feature>
<dbReference type="GeneID" id="43583147"/>
<dbReference type="InterPro" id="IPR000195">
    <property type="entry name" value="Rab-GAP-TBC_dom"/>
</dbReference>
<dbReference type="Gene3D" id="1.10.8.1310">
    <property type="match status" value="1"/>
</dbReference>
<reference evidence="4 5" key="1">
    <citation type="submission" date="2019-09" db="EMBL/GenBank/DDBJ databases">
        <authorList>
            <person name="Brejova B."/>
        </authorList>
    </citation>
    <scope>NUCLEOTIDE SEQUENCE [LARGE SCALE GENOMIC DNA]</scope>
</reference>
<dbReference type="Proteomes" id="UP000398389">
    <property type="component" value="Unassembled WGS sequence"/>
</dbReference>
<organism evidence="4 5">
    <name type="scientific">Magnusiomyces paraingens</name>
    <dbReference type="NCBI Taxonomy" id="2606893"/>
    <lineage>
        <taxon>Eukaryota</taxon>
        <taxon>Fungi</taxon>
        <taxon>Dikarya</taxon>
        <taxon>Ascomycota</taxon>
        <taxon>Saccharomycotina</taxon>
        <taxon>Dipodascomycetes</taxon>
        <taxon>Dipodascales</taxon>
        <taxon>Dipodascaceae</taxon>
        <taxon>Magnusiomyces</taxon>
    </lineage>
</organism>
<proteinExistence type="predicted"/>
<evidence type="ECO:0000256" key="2">
    <source>
        <dbReference type="SAM" id="MobiDB-lite"/>
    </source>
</evidence>
<evidence type="ECO:0000259" key="3">
    <source>
        <dbReference type="PROSITE" id="PS50086"/>
    </source>
</evidence>
<dbReference type="GO" id="GO:0005789">
    <property type="term" value="C:endoplasmic reticulum membrane"/>
    <property type="evidence" value="ECO:0007669"/>
    <property type="project" value="TreeGrafter"/>
</dbReference>
<dbReference type="GO" id="GO:0006888">
    <property type="term" value="P:endoplasmic reticulum to Golgi vesicle-mediated transport"/>
    <property type="evidence" value="ECO:0007669"/>
    <property type="project" value="TreeGrafter"/>
</dbReference>
<name>A0A5E8BZB2_9ASCO</name>
<feature type="region of interest" description="Disordered" evidence="2">
    <location>
        <begin position="333"/>
        <end position="366"/>
    </location>
</feature>